<dbReference type="Proteomes" id="UP000198900">
    <property type="component" value="Unassembled WGS sequence"/>
</dbReference>
<sequence>MEEGRRSRCENRRSKRLRHLLVSAPLKSSQQERCKCKVVKTNIGVVTEYNFVTCRISNANNGPREHKSITLLLVLLALICQRVKANNRLISIKDKHHEFLTIFSFSGQSLDDLFNIFERKEGRFGTVSIVEQFSYFLRKVGMDITKFKRMERSTLHAALVHRGALPRATYNALEKFKCRFH</sequence>
<organism evidence="1 2">
    <name type="scientific">Paraburkholderia steynii</name>
    <dbReference type="NCBI Taxonomy" id="1245441"/>
    <lineage>
        <taxon>Bacteria</taxon>
        <taxon>Pseudomonadati</taxon>
        <taxon>Pseudomonadota</taxon>
        <taxon>Betaproteobacteria</taxon>
        <taxon>Burkholderiales</taxon>
        <taxon>Burkholderiaceae</taxon>
        <taxon>Paraburkholderia</taxon>
    </lineage>
</organism>
<dbReference type="AlphaFoldDB" id="A0A7Z7FKT8"/>
<reference evidence="1" key="1">
    <citation type="submission" date="2016-10" db="EMBL/GenBank/DDBJ databases">
        <authorList>
            <person name="Varghese N."/>
            <person name="Submissions S."/>
        </authorList>
    </citation>
    <scope>NUCLEOTIDE SEQUENCE [LARGE SCALE GENOMIC DNA]</scope>
    <source>
        <strain evidence="1">YR281</strain>
    </source>
</reference>
<comment type="caution">
    <text evidence="1">The sequence shown here is derived from an EMBL/GenBank/DDBJ whole genome shotgun (WGS) entry which is preliminary data.</text>
</comment>
<proteinExistence type="predicted"/>
<evidence type="ECO:0000313" key="2">
    <source>
        <dbReference type="Proteomes" id="UP000198900"/>
    </source>
</evidence>
<accession>A0A7Z7FKT8</accession>
<name>A0A7Z7FKT8_9BURK</name>
<keyword evidence="2" id="KW-1185">Reference proteome</keyword>
<dbReference type="EMBL" id="FNDI01000029">
    <property type="protein sequence ID" value="SDI98611.1"/>
    <property type="molecule type" value="Genomic_DNA"/>
</dbReference>
<evidence type="ECO:0000313" key="1">
    <source>
        <dbReference type="EMBL" id="SDI98611.1"/>
    </source>
</evidence>
<protein>
    <submittedName>
        <fullName evidence="1">Uncharacterized protein</fullName>
    </submittedName>
</protein>
<gene>
    <name evidence="1" type="ORF">SAMN04487926_12921</name>
</gene>